<feature type="compositionally biased region" description="Pro residues" evidence="4">
    <location>
        <begin position="560"/>
        <end position="573"/>
    </location>
</feature>
<feature type="region of interest" description="Disordered" evidence="4">
    <location>
        <begin position="376"/>
        <end position="587"/>
    </location>
</feature>
<dbReference type="Pfam" id="PF08676">
    <property type="entry name" value="MutL_C"/>
    <property type="match status" value="1"/>
</dbReference>
<evidence type="ECO:0000256" key="3">
    <source>
        <dbReference type="ARBA" id="ARBA00070941"/>
    </source>
</evidence>
<dbReference type="InterPro" id="IPR014762">
    <property type="entry name" value="DNA_mismatch_repair_CS"/>
</dbReference>
<feature type="domain" description="MutL C-terminal dimerisation" evidence="5">
    <location>
        <begin position="895"/>
        <end position="1062"/>
    </location>
</feature>
<feature type="compositionally biased region" description="Acidic residues" evidence="4">
    <location>
        <begin position="701"/>
        <end position="720"/>
    </location>
</feature>
<comment type="caution">
    <text evidence="7">The sequence shown here is derived from an EMBL/GenBank/DDBJ whole genome shotgun (WGS) entry which is preliminary data.</text>
</comment>
<dbReference type="GO" id="GO:0005524">
    <property type="term" value="F:ATP binding"/>
    <property type="evidence" value="ECO:0007669"/>
    <property type="project" value="InterPro"/>
</dbReference>
<feature type="compositionally biased region" description="Basic and acidic residues" evidence="4">
    <location>
        <begin position="467"/>
        <end position="478"/>
    </location>
</feature>
<keyword evidence="2" id="KW-0227">DNA damage</keyword>
<feature type="region of interest" description="Disordered" evidence="4">
    <location>
        <begin position="846"/>
        <end position="872"/>
    </location>
</feature>
<dbReference type="AlphaFoldDB" id="A0AA39X988"/>
<evidence type="ECO:0000256" key="2">
    <source>
        <dbReference type="ARBA" id="ARBA00022763"/>
    </source>
</evidence>
<dbReference type="InterPro" id="IPR014721">
    <property type="entry name" value="Ribsml_uS5_D2-typ_fold_subgr"/>
</dbReference>
<dbReference type="FunFam" id="3.30.1370.100:FF:000001">
    <property type="entry name" value="Mismatch repair endonuclease pms1, putative"/>
    <property type="match status" value="1"/>
</dbReference>
<dbReference type="Proteomes" id="UP001174934">
    <property type="component" value="Unassembled WGS sequence"/>
</dbReference>
<dbReference type="Pfam" id="PF01119">
    <property type="entry name" value="DNA_mis_repair"/>
    <property type="match status" value="1"/>
</dbReference>
<comment type="similarity">
    <text evidence="1">Belongs to the DNA mismatch repair MutL/HexB family.</text>
</comment>
<feature type="domain" description="DNA mismatch repair protein S5" evidence="6">
    <location>
        <begin position="220"/>
        <end position="359"/>
    </location>
</feature>
<feature type="region of interest" description="Disordered" evidence="4">
    <location>
        <begin position="647"/>
        <end position="821"/>
    </location>
</feature>
<keyword evidence="8" id="KW-1185">Reference proteome</keyword>
<dbReference type="SUPFAM" id="SSF118116">
    <property type="entry name" value="DNA mismatch repair protein MutL"/>
    <property type="match status" value="1"/>
</dbReference>
<evidence type="ECO:0000256" key="1">
    <source>
        <dbReference type="ARBA" id="ARBA00006082"/>
    </source>
</evidence>
<dbReference type="FunFam" id="3.30.565.10:FF:000014">
    <property type="entry name" value="Mismatch repair endonuclease pms1, putative"/>
    <property type="match status" value="1"/>
</dbReference>
<accession>A0AA39X988</accession>
<feature type="compositionally biased region" description="Acidic residues" evidence="4">
    <location>
        <begin position="766"/>
        <end position="778"/>
    </location>
</feature>
<name>A0AA39X988_9PEZI</name>
<dbReference type="SMART" id="SM00853">
    <property type="entry name" value="MutL_C"/>
    <property type="match status" value="1"/>
</dbReference>
<dbReference type="CDD" id="cd03484">
    <property type="entry name" value="MutL_Trans_hPMS_2_like"/>
    <property type="match status" value="1"/>
</dbReference>
<feature type="compositionally biased region" description="Low complexity" evidence="4">
    <location>
        <begin position="855"/>
        <end position="867"/>
    </location>
</feature>
<dbReference type="FunFam" id="3.30.230.10:FF:000074">
    <property type="entry name" value="DNA mismatch repair protein (Pms1)"/>
    <property type="match status" value="1"/>
</dbReference>
<dbReference type="PROSITE" id="PS00058">
    <property type="entry name" value="DNA_MISMATCH_REPAIR_1"/>
    <property type="match status" value="1"/>
</dbReference>
<feature type="compositionally biased region" description="Basic and acidic residues" evidence="4">
    <location>
        <begin position="495"/>
        <end position="510"/>
    </location>
</feature>
<dbReference type="Gene3D" id="3.30.1370.100">
    <property type="entry name" value="MutL, C-terminal domain, regulatory subdomain"/>
    <property type="match status" value="1"/>
</dbReference>
<dbReference type="EMBL" id="JAULSR010000002">
    <property type="protein sequence ID" value="KAK0629671.1"/>
    <property type="molecule type" value="Genomic_DNA"/>
</dbReference>
<dbReference type="InterPro" id="IPR014790">
    <property type="entry name" value="MutL_C"/>
</dbReference>
<dbReference type="GO" id="GO:0016887">
    <property type="term" value="F:ATP hydrolysis activity"/>
    <property type="evidence" value="ECO:0007669"/>
    <property type="project" value="InterPro"/>
</dbReference>
<dbReference type="InterPro" id="IPR036890">
    <property type="entry name" value="HATPase_C_sf"/>
</dbReference>
<dbReference type="InterPro" id="IPR037198">
    <property type="entry name" value="MutL_C_sf"/>
</dbReference>
<dbReference type="Gene3D" id="3.30.1540.20">
    <property type="entry name" value="MutL, C-terminal domain, dimerisation subdomain"/>
    <property type="match status" value="1"/>
</dbReference>
<dbReference type="Gene3D" id="3.30.565.10">
    <property type="entry name" value="Histidine kinase-like ATPase, C-terminal domain"/>
    <property type="match status" value="1"/>
</dbReference>
<dbReference type="InterPro" id="IPR038973">
    <property type="entry name" value="MutL/Mlh/Pms-like"/>
</dbReference>
<feature type="compositionally biased region" description="Polar residues" evidence="4">
    <location>
        <begin position="612"/>
        <end position="631"/>
    </location>
</feature>
<dbReference type="PANTHER" id="PTHR10073">
    <property type="entry name" value="DNA MISMATCH REPAIR PROTEIN MLH, PMS, MUTL"/>
    <property type="match status" value="1"/>
</dbReference>
<gene>
    <name evidence="7" type="ORF">B0T17DRAFT_575280</name>
</gene>
<sequence>MASDGVIKAIDHSTVHQIQSGQVIVDLCSVAKELVENGIDAGATAIDVRFKNQGLDAIEVQDNGSGISSQNYESIALKHYTSKLYTYDDLSTLQTFGFRGEALSSLCALSIFTIVTCTQQEAPRATKLGFEMSGKLKGTSVVSGQKGTTVVVENLFHNLPVRRRELERNIKREWGKVIGLLNQYACVQTGVKFTVSQQPTKGKRMVLFSTKGNPTTRDNIINVFGVKTMNALITLDLTLEMKPTNGLVKKGQTQEDDSTAKVHIRGHVSRPTHGEGRQTPDRQMFYVNGRPCGLPQFAKVFNEVYRSYNASQSPFIFADIQLDTHMYDVNVSPDKRTILLHDQGQMLDNMRESLIELFETQDVTIPVAQSQSQRYTPFKKPVAARGDSIKEDAPESPHSVEAAGSKRPGQLGGEEDGEGESTSDADEPSGKEGKAEQQTLPTRLNKKPGPSRLTSATPQSGPLLARWLERKSDVREQSDPTVGNDTEQRLVPQPPEEHDREQGGSADKESPPSADSENSRSSHQIPLIAKFHAINTETNIETHDSGDEMDIETDEQPVLAIPPPSQPPAPKSHPVPSSRPSKRPTQEMATITIGDDSVTALIGSSAKRVKTTEASDMTKPASSSRSKQTKLLPSFGGRLTQMFSASASAQDGLSGDLLVTKEYGLVEEDEEDEDENENQDEDGDEDEESLFVSQHGSAEGGEIDDDEGHGDEKEESEIFSDDDKPTSGQNAQDSAMAIGDADSPMASDEHTSPDHGHCEHAHDDVENGDEDEYIDDDDEKKAREDKKVKELIKAAEVKAAVPADDSEKRSQMLLKGRSKRKDDTLSLVHNLKVDETTIGTRIHAWTKRVPPPPSSSSKTAASQATTAGGDNIEAEDAEAKLALKISKSDFAKMRIVGQFNLGFVLAVREAAATPEADSGSSSKATDDELFIIDQHASDEKYNFERLQASTIVQSQRLVQPKTLELTALEEEIIIEHGAALERNGFIVRVDTSGAGPVGARCQLLSLPLSRETTFSLADLEELIFLLADNPSSSATTIPRPSKVRKMFAMRACRSSIMIGKALSGKQMERVVRHMGEMEKPWNCPHGRPTMRHLCGLGAAWGERAWVEGMGLERGMTDWAEWIREKRED</sequence>
<dbReference type="Pfam" id="PF13589">
    <property type="entry name" value="HATPase_c_3"/>
    <property type="match status" value="1"/>
</dbReference>
<dbReference type="Gene3D" id="3.30.230.10">
    <property type="match status" value="1"/>
</dbReference>
<organism evidence="7 8">
    <name type="scientific">Bombardia bombarda</name>
    <dbReference type="NCBI Taxonomy" id="252184"/>
    <lineage>
        <taxon>Eukaryota</taxon>
        <taxon>Fungi</taxon>
        <taxon>Dikarya</taxon>
        <taxon>Ascomycota</taxon>
        <taxon>Pezizomycotina</taxon>
        <taxon>Sordariomycetes</taxon>
        <taxon>Sordariomycetidae</taxon>
        <taxon>Sordariales</taxon>
        <taxon>Lasiosphaeriaceae</taxon>
        <taxon>Bombardia</taxon>
    </lineage>
</organism>
<dbReference type="GO" id="GO:0140664">
    <property type="term" value="F:ATP-dependent DNA damage sensor activity"/>
    <property type="evidence" value="ECO:0007669"/>
    <property type="project" value="InterPro"/>
</dbReference>
<dbReference type="SMART" id="SM01340">
    <property type="entry name" value="DNA_mis_repair"/>
    <property type="match status" value="1"/>
</dbReference>
<dbReference type="InterPro" id="IPR002099">
    <property type="entry name" value="MutL/Mlh/PMS"/>
</dbReference>
<dbReference type="CDD" id="cd16926">
    <property type="entry name" value="HATPase_MutL-MLH-PMS-like"/>
    <property type="match status" value="1"/>
</dbReference>
<protein>
    <recommendedName>
        <fullName evidence="3">DNA mismatch repair protein PMS1</fullName>
    </recommendedName>
</protein>
<dbReference type="SUPFAM" id="SSF54211">
    <property type="entry name" value="Ribosomal protein S5 domain 2-like"/>
    <property type="match status" value="1"/>
</dbReference>
<feature type="compositionally biased region" description="Acidic residues" evidence="4">
    <location>
        <begin position="413"/>
        <end position="427"/>
    </location>
</feature>
<feature type="compositionally biased region" description="Acidic residues" evidence="4">
    <location>
        <begin position="665"/>
        <end position="689"/>
    </location>
</feature>
<reference evidence="7" key="1">
    <citation type="submission" date="2023-06" db="EMBL/GenBank/DDBJ databases">
        <title>Genome-scale phylogeny and comparative genomics of the fungal order Sordariales.</title>
        <authorList>
            <consortium name="Lawrence Berkeley National Laboratory"/>
            <person name="Hensen N."/>
            <person name="Bonometti L."/>
            <person name="Westerberg I."/>
            <person name="Brannstrom I.O."/>
            <person name="Guillou S."/>
            <person name="Cros-Aarteil S."/>
            <person name="Calhoun S."/>
            <person name="Haridas S."/>
            <person name="Kuo A."/>
            <person name="Mondo S."/>
            <person name="Pangilinan J."/>
            <person name="Riley R."/>
            <person name="LaButti K."/>
            <person name="Andreopoulos B."/>
            <person name="Lipzen A."/>
            <person name="Chen C."/>
            <person name="Yanf M."/>
            <person name="Daum C."/>
            <person name="Ng V."/>
            <person name="Clum A."/>
            <person name="Steindorff A."/>
            <person name="Ohm R."/>
            <person name="Martin F."/>
            <person name="Silar P."/>
            <person name="Natvig D."/>
            <person name="Lalanne C."/>
            <person name="Gautier V."/>
            <person name="Ament-velasquez S.L."/>
            <person name="Kruys A."/>
            <person name="Hutchinson M.I."/>
            <person name="Powell A.J."/>
            <person name="Barry K."/>
            <person name="Miller A.N."/>
            <person name="Grigoriev I.V."/>
            <person name="Debuchy R."/>
            <person name="Gladieux P."/>
            <person name="Thoren M.H."/>
            <person name="Johannesson H."/>
        </authorList>
    </citation>
    <scope>NUCLEOTIDE SEQUENCE</scope>
    <source>
        <strain evidence="7">SMH3391-2</strain>
    </source>
</reference>
<dbReference type="InterPro" id="IPR042121">
    <property type="entry name" value="MutL_C_regsub"/>
</dbReference>
<evidence type="ECO:0000313" key="7">
    <source>
        <dbReference type="EMBL" id="KAK0629671.1"/>
    </source>
</evidence>
<dbReference type="PANTHER" id="PTHR10073:SF52">
    <property type="entry name" value="MISMATCH REPAIR ENDONUCLEASE PMS2"/>
    <property type="match status" value="1"/>
</dbReference>
<dbReference type="NCBIfam" id="TIGR00585">
    <property type="entry name" value="mutl"/>
    <property type="match status" value="1"/>
</dbReference>
<evidence type="ECO:0000259" key="6">
    <source>
        <dbReference type="SMART" id="SM01340"/>
    </source>
</evidence>
<dbReference type="GO" id="GO:0000710">
    <property type="term" value="P:meiotic mismatch repair"/>
    <property type="evidence" value="ECO:0007669"/>
    <property type="project" value="UniProtKB-ARBA"/>
</dbReference>
<evidence type="ECO:0000313" key="8">
    <source>
        <dbReference type="Proteomes" id="UP001174934"/>
    </source>
</evidence>
<dbReference type="InterPro" id="IPR020568">
    <property type="entry name" value="Ribosomal_Su5_D2-typ_SF"/>
</dbReference>
<dbReference type="InterPro" id="IPR042120">
    <property type="entry name" value="MutL_C_dimsub"/>
</dbReference>
<dbReference type="InterPro" id="IPR013507">
    <property type="entry name" value="DNA_mismatch_S5_2-like"/>
</dbReference>
<feature type="compositionally biased region" description="Basic and acidic residues" evidence="4">
    <location>
        <begin position="779"/>
        <end position="796"/>
    </location>
</feature>
<dbReference type="GO" id="GO:0030983">
    <property type="term" value="F:mismatched DNA binding"/>
    <property type="evidence" value="ECO:0007669"/>
    <property type="project" value="InterPro"/>
</dbReference>
<feature type="compositionally biased region" description="Basic and acidic residues" evidence="4">
    <location>
        <begin position="747"/>
        <end position="765"/>
    </location>
</feature>
<dbReference type="GO" id="GO:0032389">
    <property type="term" value="C:MutLalpha complex"/>
    <property type="evidence" value="ECO:0007669"/>
    <property type="project" value="TreeGrafter"/>
</dbReference>
<feature type="compositionally biased region" description="Polar residues" evidence="4">
    <location>
        <begin position="513"/>
        <end position="524"/>
    </location>
</feature>
<proteinExistence type="inferred from homology"/>
<dbReference type="SUPFAM" id="SSF55874">
    <property type="entry name" value="ATPase domain of HSP90 chaperone/DNA topoisomerase II/histidine kinase"/>
    <property type="match status" value="1"/>
</dbReference>
<evidence type="ECO:0000259" key="5">
    <source>
        <dbReference type="SMART" id="SM00853"/>
    </source>
</evidence>
<feature type="region of interest" description="Disordered" evidence="4">
    <location>
        <begin position="605"/>
        <end position="633"/>
    </location>
</feature>
<evidence type="ECO:0000256" key="4">
    <source>
        <dbReference type="SAM" id="MobiDB-lite"/>
    </source>
</evidence>